<dbReference type="Proteomes" id="UP000770661">
    <property type="component" value="Unassembled WGS sequence"/>
</dbReference>
<name>A0A8J4Y4J3_CHIOP</name>
<dbReference type="OrthoDB" id="6347891at2759"/>
<dbReference type="AlphaFoldDB" id="A0A8J4Y4J3"/>
<sequence>MSTFRLQDLQGSPEDLSPQNVHLKIRHPRISHLKIRHPRISHLKNRHPRISHLKIRHPAKLWGDGSSGRITITTAAMISLSGIGNFFYNSLLVLFISAHLLVTFGAGVYAGIYITQNYDVPRVDEPSKLWEKVKDWAESHKKND</sequence>
<keyword evidence="1" id="KW-0812">Transmembrane</keyword>
<evidence type="ECO:0000256" key="1">
    <source>
        <dbReference type="SAM" id="Phobius"/>
    </source>
</evidence>
<keyword evidence="1" id="KW-1133">Transmembrane helix</keyword>
<dbReference type="Pfam" id="PF15054">
    <property type="entry name" value="DUF4535"/>
    <property type="match status" value="1"/>
</dbReference>
<feature type="transmembrane region" description="Helical" evidence="1">
    <location>
        <begin position="94"/>
        <end position="114"/>
    </location>
</feature>
<reference evidence="2" key="1">
    <citation type="submission" date="2020-07" db="EMBL/GenBank/DDBJ databases">
        <title>The High-quality genome of the commercially important snow crab, Chionoecetes opilio.</title>
        <authorList>
            <person name="Jeong J.-H."/>
            <person name="Ryu S."/>
        </authorList>
    </citation>
    <scope>NUCLEOTIDE SEQUENCE</scope>
    <source>
        <strain evidence="2">MADBK_172401_WGS</strain>
        <tissue evidence="2">Digestive gland</tissue>
    </source>
</reference>
<keyword evidence="1" id="KW-0472">Membrane</keyword>
<feature type="transmembrane region" description="Helical" evidence="1">
    <location>
        <begin position="70"/>
        <end position="88"/>
    </location>
</feature>
<evidence type="ECO:0000313" key="3">
    <source>
        <dbReference type="Proteomes" id="UP000770661"/>
    </source>
</evidence>
<organism evidence="2 3">
    <name type="scientific">Chionoecetes opilio</name>
    <name type="common">Atlantic snow crab</name>
    <name type="synonym">Cancer opilio</name>
    <dbReference type="NCBI Taxonomy" id="41210"/>
    <lineage>
        <taxon>Eukaryota</taxon>
        <taxon>Metazoa</taxon>
        <taxon>Ecdysozoa</taxon>
        <taxon>Arthropoda</taxon>
        <taxon>Crustacea</taxon>
        <taxon>Multicrustacea</taxon>
        <taxon>Malacostraca</taxon>
        <taxon>Eumalacostraca</taxon>
        <taxon>Eucarida</taxon>
        <taxon>Decapoda</taxon>
        <taxon>Pleocyemata</taxon>
        <taxon>Brachyura</taxon>
        <taxon>Eubrachyura</taxon>
        <taxon>Majoidea</taxon>
        <taxon>Majidae</taxon>
        <taxon>Chionoecetes</taxon>
    </lineage>
</organism>
<gene>
    <name evidence="2" type="ORF">GWK47_048216</name>
</gene>
<dbReference type="EMBL" id="JACEEZ010012616">
    <property type="protein sequence ID" value="KAG0720582.1"/>
    <property type="molecule type" value="Genomic_DNA"/>
</dbReference>
<protein>
    <submittedName>
        <fullName evidence="2">Uncharacterized protein</fullName>
    </submittedName>
</protein>
<accession>A0A8J4Y4J3</accession>
<evidence type="ECO:0000313" key="2">
    <source>
        <dbReference type="EMBL" id="KAG0720582.1"/>
    </source>
</evidence>
<dbReference type="InterPro" id="IPR027854">
    <property type="entry name" value="STMP1"/>
</dbReference>
<keyword evidence="3" id="KW-1185">Reference proteome</keyword>
<comment type="caution">
    <text evidence="2">The sequence shown here is derived from an EMBL/GenBank/DDBJ whole genome shotgun (WGS) entry which is preliminary data.</text>
</comment>
<proteinExistence type="predicted"/>